<keyword evidence="5" id="KW-0067">ATP-binding</keyword>
<feature type="domain" description="PTS EIIA type-2" evidence="6">
    <location>
        <begin position="4"/>
        <end position="147"/>
    </location>
</feature>
<dbReference type="InterPro" id="IPR014499">
    <property type="entry name" value="DAC_DacZ"/>
</dbReference>
<dbReference type="PROSITE" id="PS51794">
    <property type="entry name" value="DAC"/>
    <property type="match status" value="1"/>
</dbReference>
<dbReference type="RefSeq" id="WP_146370299.1">
    <property type="nucleotide sequence ID" value="NZ_SJPP01000001.1"/>
</dbReference>
<organism evidence="8 9">
    <name type="scientific">Symmachiella macrocystis</name>
    <dbReference type="NCBI Taxonomy" id="2527985"/>
    <lineage>
        <taxon>Bacteria</taxon>
        <taxon>Pseudomonadati</taxon>
        <taxon>Planctomycetota</taxon>
        <taxon>Planctomycetia</taxon>
        <taxon>Planctomycetales</taxon>
        <taxon>Planctomycetaceae</taxon>
        <taxon>Symmachiella</taxon>
    </lineage>
</organism>
<dbReference type="Gene3D" id="3.40.930.10">
    <property type="entry name" value="Mannitol-specific EII, Chain A"/>
    <property type="match status" value="1"/>
</dbReference>
<dbReference type="SUPFAM" id="SSF143597">
    <property type="entry name" value="YojJ-like"/>
    <property type="match status" value="1"/>
</dbReference>
<evidence type="ECO:0000259" key="7">
    <source>
        <dbReference type="PROSITE" id="PS51794"/>
    </source>
</evidence>
<evidence type="ECO:0000256" key="3">
    <source>
        <dbReference type="ARBA" id="ARBA00022695"/>
    </source>
</evidence>
<dbReference type="SUPFAM" id="SSF55804">
    <property type="entry name" value="Phoshotransferase/anion transport protein"/>
    <property type="match status" value="1"/>
</dbReference>
<name>A0A5C6BQH3_9PLAN</name>
<evidence type="ECO:0000256" key="2">
    <source>
        <dbReference type="ARBA" id="ARBA00022679"/>
    </source>
</evidence>
<reference evidence="8 9" key="1">
    <citation type="submission" date="2019-02" db="EMBL/GenBank/DDBJ databases">
        <title>Deep-cultivation of Planctomycetes and their phenomic and genomic characterization uncovers novel biology.</title>
        <authorList>
            <person name="Wiegand S."/>
            <person name="Jogler M."/>
            <person name="Boedeker C."/>
            <person name="Pinto D."/>
            <person name="Vollmers J."/>
            <person name="Rivas-Marin E."/>
            <person name="Kohn T."/>
            <person name="Peeters S.H."/>
            <person name="Heuer A."/>
            <person name="Rast P."/>
            <person name="Oberbeckmann S."/>
            <person name="Bunk B."/>
            <person name="Jeske O."/>
            <person name="Meyerdierks A."/>
            <person name="Storesund J.E."/>
            <person name="Kallscheuer N."/>
            <person name="Luecker S."/>
            <person name="Lage O.M."/>
            <person name="Pohl T."/>
            <person name="Merkel B.J."/>
            <person name="Hornburger P."/>
            <person name="Mueller R.-W."/>
            <person name="Bruemmer F."/>
            <person name="Labrenz M."/>
            <person name="Spormann A.M."/>
            <person name="Op Den Camp H."/>
            <person name="Overmann J."/>
            <person name="Amann R."/>
            <person name="Jetten M.S.M."/>
            <person name="Mascher T."/>
            <person name="Medema M.H."/>
            <person name="Devos D.P."/>
            <person name="Kaster A.-K."/>
            <person name="Ovreas L."/>
            <person name="Rohde M."/>
            <person name="Galperin M.Y."/>
            <person name="Jogler C."/>
        </authorList>
    </citation>
    <scope>NUCLEOTIDE SEQUENCE [LARGE SCALE GENOMIC DNA]</scope>
    <source>
        <strain evidence="8 9">CA54</strain>
    </source>
</reference>
<gene>
    <name evidence="8" type="primary">fruA_3</name>
    <name evidence="8" type="ORF">CA54_17100</name>
</gene>
<dbReference type="InterPro" id="IPR050338">
    <property type="entry name" value="DisA"/>
</dbReference>
<keyword evidence="2" id="KW-0808">Transferase</keyword>
<dbReference type="PANTHER" id="PTHR34185">
    <property type="entry name" value="DIADENYLATE CYCLASE"/>
    <property type="match status" value="1"/>
</dbReference>
<evidence type="ECO:0000256" key="4">
    <source>
        <dbReference type="ARBA" id="ARBA00022741"/>
    </source>
</evidence>
<dbReference type="InterPro" id="IPR036888">
    <property type="entry name" value="DNA_integrity_DisA_N_sf"/>
</dbReference>
<comment type="catalytic activity">
    <reaction evidence="1">
        <text>2 ATP = 3',3'-c-di-AMP + 2 diphosphate</text>
        <dbReference type="Rhea" id="RHEA:35655"/>
        <dbReference type="ChEBI" id="CHEBI:30616"/>
        <dbReference type="ChEBI" id="CHEBI:33019"/>
        <dbReference type="ChEBI" id="CHEBI:71500"/>
        <dbReference type="EC" id="2.7.7.85"/>
    </reaction>
</comment>
<evidence type="ECO:0000313" key="8">
    <source>
        <dbReference type="EMBL" id="TWU12884.1"/>
    </source>
</evidence>
<evidence type="ECO:0000256" key="1">
    <source>
        <dbReference type="ARBA" id="ARBA00000877"/>
    </source>
</evidence>
<dbReference type="Pfam" id="PF00359">
    <property type="entry name" value="PTS_EIIA_2"/>
    <property type="match status" value="1"/>
</dbReference>
<proteinExistence type="inferred from homology"/>
<comment type="caution">
    <text evidence="8">The sequence shown here is derived from an EMBL/GenBank/DDBJ whole genome shotgun (WGS) entry which is preliminary data.</text>
</comment>
<evidence type="ECO:0000259" key="6">
    <source>
        <dbReference type="PROSITE" id="PS51094"/>
    </source>
</evidence>
<dbReference type="InterPro" id="IPR048544">
    <property type="entry name" value="DacZ_P"/>
</dbReference>
<dbReference type="Pfam" id="PF02457">
    <property type="entry name" value="DAC"/>
    <property type="match status" value="1"/>
</dbReference>
<dbReference type="AlphaFoldDB" id="A0A5C6BQH3"/>
<dbReference type="HAMAP" id="MF_00840">
    <property type="entry name" value="DacZ"/>
    <property type="match status" value="1"/>
</dbReference>
<keyword evidence="4" id="KW-0547">Nucleotide-binding</keyword>
<dbReference type="EMBL" id="SJPP01000001">
    <property type="protein sequence ID" value="TWU12884.1"/>
    <property type="molecule type" value="Genomic_DNA"/>
</dbReference>
<dbReference type="Pfam" id="PF21755">
    <property type="entry name" value="DacZ_P"/>
    <property type="match status" value="1"/>
</dbReference>
<dbReference type="GO" id="GO:0004016">
    <property type="term" value="F:adenylate cyclase activity"/>
    <property type="evidence" value="ECO:0007669"/>
    <property type="project" value="TreeGrafter"/>
</dbReference>
<dbReference type="Proteomes" id="UP000320735">
    <property type="component" value="Unassembled WGS sequence"/>
</dbReference>
<dbReference type="GO" id="GO:0106408">
    <property type="term" value="F:diadenylate cyclase activity"/>
    <property type="evidence" value="ECO:0007669"/>
    <property type="project" value="UniProtKB-EC"/>
</dbReference>
<dbReference type="InterPro" id="IPR016152">
    <property type="entry name" value="PTrfase/Anion_transptr"/>
</dbReference>
<keyword evidence="3" id="KW-0548">Nucleotidyltransferase</keyword>
<keyword evidence="9" id="KW-1185">Reference proteome</keyword>
<sequence length="451" mass="49044">MEIEELVNSISVVELAAPSRLEAIRELVDSINWQEHSFLPDVVMNAIEEREATAQTIISGDLAMPHAIIDWEGDHCVVFGRSREGVAYRATGDKLHLIVLVLVGQGDHVRHLEVLAVVAELLNDEGFRRSLICAKAADDIRGLLAERCRQSRPALLPKAELPLMSVAIVQHAVGLAESLSAQALLLALDRYDSIPWEPLACWKGRLLIITSKSSNDVVIKRDNTHLFDSPHNSLSRMDRANLGLLLAAAHGVLDHESDVVCITGPRGQTLDSITVTRPAIHFSAVFSMKEQRATTSISASVILRVLSLAIELAAEGREAHPLGAMFVIGDSRRVLKHTQQLVLNPFHGFARRLRNILDPSLAETVKEFATLDGAFIVQADGTIWSVGTYLNPTSRVLDLPGGLGARHQAAAAITAETDAVAVTVSQSTGTVTLFQDGKVVLTLERATLTRW</sequence>
<protein>
    <submittedName>
        <fullName evidence="8">PTS system fructose-specific EIIABC component</fullName>
    </submittedName>
</protein>
<evidence type="ECO:0000256" key="5">
    <source>
        <dbReference type="ARBA" id="ARBA00022840"/>
    </source>
</evidence>
<dbReference type="PROSITE" id="PS51094">
    <property type="entry name" value="PTS_EIIA_TYPE_2"/>
    <property type="match status" value="1"/>
</dbReference>
<dbReference type="GO" id="GO:0005524">
    <property type="term" value="F:ATP binding"/>
    <property type="evidence" value="ECO:0007669"/>
    <property type="project" value="UniProtKB-KW"/>
</dbReference>
<accession>A0A5C6BQH3</accession>
<feature type="domain" description="DAC" evidence="7">
    <location>
        <begin position="287"/>
        <end position="445"/>
    </location>
</feature>
<dbReference type="InterPro" id="IPR002178">
    <property type="entry name" value="PTS_EIIA_type-2_dom"/>
</dbReference>
<dbReference type="OrthoDB" id="9775217at2"/>
<dbReference type="InterPro" id="IPR003390">
    <property type="entry name" value="DNA_integrity_scan_DisA_N"/>
</dbReference>
<evidence type="ECO:0000313" key="9">
    <source>
        <dbReference type="Proteomes" id="UP000320735"/>
    </source>
</evidence>
<dbReference type="Gene3D" id="3.40.1700.10">
    <property type="entry name" value="DNA integrity scanning protein, DisA, N-terminal domain"/>
    <property type="match status" value="1"/>
</dbReference>
<dbReference type="PANTHER" id="PTHR34185:SF1">
    <property type="entry name" value="DIADENYLATE CYCLASE"/>
    <property type="match status" value="1"/>
</dbReference>